<dbReference type="PROSITE" id="PS00141">
    <property type="entry name" value="ASP_PROTEASE"/>
    <property type="match status" value="1"/>
</dbReference>
<keyword evidence="2" id="KW-1185">Reference proteome</keyword>
<proteinExistence type="predicted"/>
<evidence type="ECO:0000313" key="1">
    <source>
        <dbReference type="EMBL" id="VDL81456.1"/>
    </source>
</evidence>
<reference evidence="3" key="1">
    <citation type="submission" date="2017-02" db="UniProtKB">
        <authorList>
            <consortium name="WormBaseParasite"/>
        </authorList>
    </citation>
    <scope>IDENTIFICATION</scope>
</reference>
<name>A0A0N4YL06_NIPBR</name>
<dbReference type="EMBL" id="UYSL01022955">
    <property type="protein sequence ID" value="VDL81456.1"/>
    <property type="molecule type" value="Genomic_DNA"/>
</dbReference>
<sequence>MFGRTWAGLLDTGSEITILPAEVLLQAKSGGVDTDRDVKECPMEESKPVLYASGARMQFVTVVKYQ</sequence>
<gene>
    <name evidence="1" type="ORF">NBR_LOCUS17759</name>
</gene>
<organism evidence="3">
    <name type="scientific">Nippostrongylus brasiliensis</name>
    <name type="common">Rat hookworm</name>
    <dbReference type="NCBI Taxonomy" id="27835"/>
    <lineage>
        <taxon>Eukaryota</taxon>
        <taxon>Metazoa</taxon>
        <taxon>Ecdysozoa</taxon>
        <taxon>Nematoda</taxon>
        <taxon>Chromadorea</taxon>
        <taxon>Rhabditida</taxon>
        <taxon>Rhabditina</taxon>
        <taxon>Rhabditomorpha</taxon>
        <taxon>Strongyloidea</taxon>
        <taxon>Heligmosomidae</taxon>
        <taxon>Nippostrongylus</taxon>
    </lineage>
</organism>
<protein>
    <submittedName>
        <fullName evidence="3">Peptidase A2 domain-containing protein</fullName>
    </submittedName>
</protein>
<dbReference type="InterPro" id="IPR001969">
    <property type="entry name" value="Aspartic_peptidase_AS"/>
</dbReference>
<evidence type="ECO:0000313" key="3">
    <source>
        <dbReference type="WBParaSite" id="NBR_0001775801-mRNA-1"/>
    </source>
</evidence>
<dbReference type="GO" id="GO:0004190">
    <property type="term" value="F:aspartic-type endopeptidase activity"/>
    <property type="evidence" value="ECO:0007669"/>
    <property type="project" value="InterPro"/>
</dbReference>
<evidence type="ECO:0000313" key="2">
    <source>
        <dbReference type="Proteomes" id="UP000271162"/>
    </source>
</evidence>
<accession>A0A0N4YL06</accession>
<dbReference type="STRING" id="27835.A0A0N4YL06"/>
<dbReference type="AlphaFoldDB" id="A0A0N4YL06"/>
<dbReference type="GO" id="GO:0006508">
    <property type="term" value="P:proteolysis"/>
    <property type="evidence" value="ECO:0007669"/>
    <property type="project" value="InterPro"/>
</dbReference>
<dbReference type="WBParaSite" id="NBR_0001775801-mRNA-1">
    <property type="protein sequence ID" value="NBR_0001775801-mRNA-1"/>
    <property type="gene ID" value="NBR_0001775801"/>
</dbReference>
<dbReference type="Proteomes" id="UP000271162">
    <property type="component" value="Unassembled WGS sequence"/>
</dbReference>
<reference evidence="1 2" key="2">
    <citation type="submission" date="2018-11" db="EMBL/GenBank/DDBJ databases">
        <authorList>
            <consortium name="Pathogen Informatics"/>
        </authorList>
    </citation>
    <scope>NUCLEOTIDE SEQUENCE [LARGE SCALE GENOMIC DNA]</scope>
</reference>